<reference evidence="3" key="1">
    <citation type="submission" date="2016-10" db="EMBL/GenBank/DDBJ databases">
        <authorList>
            <person name="Varghese N."/>
            <person name="Submissions S."/>
        </authorList>
    </citation>
    <scope>NUCLEOTIDE SEQUENCE [LARGE SCALE GENOMIC DNA]</scope>
    <source>
        <strain evidence="3">CGMCC 1.8975</strain>
    </source>
</reference>
<accession>A0A1H3FVZ4</accession>
<evidence type="ECO:0000313" key="2">
    <source>
        <dbReference type="EMBL" id="SDX94987.1"/>
    </source>
</evidence>
<dbReference type="Proteomes" id="UP000199249">
    <property type="component" value="Unassembled WGS sequence"/>
</dbReference>
<organism evidence="2 3">
    <name type="scientific">Hymenobacter psychrophilus</name>
    <dbReference type="NCBI Taxonomy" id="651662"/>
    <lineage>
        <taxon>Bacteria</taxon>
        <taxon>Pseudomonadati</taxon>
        <taxon>Bacteroidota</taxon>
        <taxon>Cytophagia</taxon>
        <taxon>Cytophagales</taxon>
        <taxon>Hymenobacteraceae</taxon>
        <taxon>Hymenobacter</taxon>
    </lineage>
</organism>
<feature type="domain" description="DUF3298" evidence="1">
    <location>
        <begin position="333"/>
        <end position="410"/>
    </location>
</feature>
<dbReference type="Pfam" id="PF11738">
    <property type="entry name" value="DUF3298"/>
    <property type="match status" value="1"/>
</dbReference>
<dbReference type="RefSeq" id="WP_092738929.1">
    <property type="nucleotide sequence ID" value="NZ_FNOV01000004.1"/>
</dbReference>
<dbReference type="STRING" id="651662.SAMN04488069_104241"/>
<dbReference type="Gene3D" id="3.30.565.40">
    <property type="entry name" value="Fervidobacterium nodosum Rt17-B1 like"/>
    <property type="match status" value="1"/>
</dbReference>
<evidence type="ECO:0000259" key="1">
    <source>
        <dbReference type="Pfam" id="PF11738"/>
    </source>
</evidence>
<keyword evidence="3" id="KW-1185">Reference proteome</keyword>
<sequence>MNLLSRFRPSLLLRQLPAPLALGLLLLSACNSGTEQSGAATDTAAAAAPEPTNDNGSWYRQYRGLLPGSSDSVTLHLQRLGTEPGDDRPARIVGFYVGADGQPYELGGDTGSKGDSLNLRDLSKGLAAAVASGDADDEDEPLETGPQWLFKEDANQLVGSHNGQPVQLQRLRPGSGVRFAARNFVADVVPRPDHPEDSIRGHRVMHALVPFMAPNQEVLAANIRRGLHGDTLDTAPVPALDSIWHEQLRAFTRDYRSDATPLLVAAAKDKSGEYRPLESLAYEQEVNTYVLWNEGDLLSMGFFGYDYSGGAHGIYGTYVQSYDTRTGKSLRYDDIFQASAKAKLEKLLGQYARPSLGLGANEPLSKTLSVKTLPVTRNVYLTSGGAVFVYLPYEIAAYVYGQISVFVPFSAMNGLLKPGLPVGGNPALAAR</sequence>
<dbReference type="AlphaFoldDB" id="A0A1H3FVZ4"/>
<dbReference type="PROSITE" id="PS51257">
    <property type="entry name" value="PROKAR_LIPOPROTEIN"/>
    <property type="match status" value="1"/>
</dbReference>
<dbReference type="Gene3D" id="3.90.640.20">
    <property type="entry name" value="Heat-shock cognate protein, ATPase"/>
    <property type="match status" value="1"/>
</dbReference>
<gene>
    <name evidence="2" type="ORF">SAMN04488069_104241</name>
</gene>
<dbReference type="InterPro" id="IPR037126">
    <property type="entry name" value="PdaC/RsiV-like_sf"/>
</dbReference>
<dbReference type="OrthoDB" id="594879at2"/>
<dbReference type="InterPro" id="IPR021729">
    <property type="entry name" value="DUF3298"/>
</dbReference>
<dbReference type="EMBL" id="FNOV01000004">
    <property type="protein sequence ID" value="SDX94987.1"/>
    <property type="molecule type" value="Genomic_DNA"/>
</dbReference>
<proteinExistence type="predicted"/>
<evidence type="ECO:0000313" key="3">
    <source>
        <dbReference type="Proteomes" id="UP000199249"/>
    </source>
</evidence>
<protein>
    <recommendedName>
        <fullName evidence="1">DUF3298 domain-containing protein</fullName>
    </recommendedName>
</protein>
<name>A0A1H3FVZ4_9BACT</name>